<dbReference type="PANTHER" id="PTHR21562">
    <property type="entry name" value="NOTUM-RELATED"/>
    <property type="match status" value="1"/>
</dbReference>
<evidence type="ECO:0000256" key="1">
    <source>
        <dbReference type="SAM" id="SignalP"/>
    </source>
</evidence>
<dbReference type="AlphaFoldDB" id="A0A3R8U7H5"/>
<gene>
    <name evidence="2" type="ORF">EIP75_01190</name>
</gene>
<protein>
    <recommendedName>
        <fullName evidence="4">Pectinacetylesterase</fullName>
    </recommendedName>
</protein>
<dbReference type="EMBL" id="RSED01000001">
    <property type="protein sequence ID" value="RRS06232.1"/>
    <property type="molecule type" value="Genomic_DNA"/>
</dbReference>
<keyword evidence="1" id="KW-0732">Signal</keyword>
<sequence length="424" mass="46249">MTIRTLLNTVIKAVAATAITSLAAAAHAGYLKWEMVELPASTGATCGNGTPYRFFVNRTPFTSKTVVMFEGGGACWDQASCKGGTLLDAVNPDGIPANYMTDWNRQAHWGLVTPFTARLHPLQSVQTQSWNIVYLTYCTGDVHTGNKTALYSNVDPNNAMAYMHKGAVNAQAVATWLANNGLKKPEHLLLTGFSAGGVGSSALYPAFRETLQPKKMALMADSGPLFNVPRTATPQQAPSVLLHNKIRDVWGLDGANGLVTKLIAKYPNAGSADNLGTITSGLGKIFPNDRIGYTMFQEDTNFSAFSYQKFYPEIANAPTNEERLKLLNVKWRQEITPWLAEMKPQANIGYYIPNKRDINGSHCTTIVTFGGTSIVEKKLKSVGEFLDNLLDGKGAVMRAYEENPTTQRVLLSDMFADWIAPLIP</sequence>
<dbReference type="RefSeq" id="WP_125241375.1">
    <property type="nucleotide sequence ID" value="NZ_RSED01000001.1"/>
</dbReference>
<feature type="chain" id="PRO_5018631643" description="Pectinacetylesterase" evidence="1">
    <location>
        <begin position="29"/>
        <end position="424"/>
    </location>
</feature>
<dbReference type="Pfam" id="PF03283">
    <property type="entry name" value="PAE"/>
    <property type="match status" value="1"/>
</dbReference>
<dbReference type="InterPro" id="IPR004963">
    <property type="entry name" value="PAE/NOTUM"/>
</dbReference>
<dbReference type="OrthoDB" id="9802991at2"/>
<name>A0A3R8U7H5_9BURK</name>
<dbReference type="Proteomes" id="UP000269265">
    <property type="component" value="Unassembled WGS sequence"/>
</dbReference>
<feature type="signal peptide" evidence="1">
    <location>
        <begin position="1"/>
        <end position="28"/>
    </location>
</feature>
<accession>A0A3R8U7H5</accession>
<evidence type="ECO:0000313" key="3">
    <source>
        <dbReference type="Proteomes" id="UP000269265"/>
    </source>
</evidence>
<reference evidence="2 3" key="1">
    <citation type="submission" date="2018-12" db="EMBL/GenBank/DDBJ databases">
        <title>The whole draft genome of Aquabacterium sp. SJQ9.</title>
        <authorList>
            <person name="Sun L."/>
            <person name="Gao X."/>
            <person name="Chen W."/>
            <person name="Huang K."/>
        </authorList>
    </citation>
    <scope>NUCLEOTIDE SEQUENCE [LARGE SCALE GENOMIC DNA]</scope>
    <source>
        <strain evidence="2 3">SJQ9</strain>
    </source>
</reference>
<dbReference type="PANTHER" id="PTHR21562:SF83">
    <property type="entry name" value="PECTIN ACETYLESTERASE 4"/>
    <property type="match status" value="1"/>
</dbReference>
<evidence type="ECO:0008006" key="4">
    <source>
        <dbReference type="Google" id="ProtNLM"/>
    </source>
</evidence>
<organism evidence="2 3">
    <name type="scientific">Aquabacterium soli</name>
    <dbReference type="NCBI Taxonomy" id="2493092"/>
    <lineage>
        <taxon>Bacteria</taxon>
        <taxon>Pseudomonadati</taxon>
        <taxon>Pseudomonadota</taxon>
        <taxon>Betaproteobacteria</taxon>
        <taxon>Burkholderiales</taxon>
        <taxon>Aquabacterium</taxon>
    </lineage>
</organism>
<keyword evidence="3" id="KW-1185">Reference proteome</keyword>
<evidence type="ECO:0000313" key="2">
    <source>
        <dbReference type="EMBL" id="RRS06232.1"/>
    </source>
</evidence>
<dbReference type="GO" id="GO:0016787">
    <property type="term" value="F:hydrolase activity"/>
    <property type="evidence" value="ECO:0007669"/>
    <property type="project" value="InterPro"/>
</dbReference>
<comment type="caution">
    <text evidence="2">The sequence shown here is derived from an EMBL/GenBank/DDBJ whole genome shotgun (WGS) entry which is preliminary data.</text>
</comment>
<proteinExistence type="predicted"/>